<dbReference type="InterPro" id="IPR009075">
    <property type="entry name" value="AcylCo_DH/oxidase_C"/>
</dbReference>
<protein>
    <submittedName>
        <fullName evidence="9">Acyl-CoA dehydrogenase family protein</fullName>
    </submittedName>
</protein>
<organism evidence="9 10">
    <name type="scientific">Actinokineospora xionganensis</name>
    <dbReference type="NCBI Taxonomy" id="2684470"/>
    <lineage>
        <taxon>Bacteria</taxon>
        <taxon>Bacillati</taxon>
        <taxon>Actinomycetota</taxon>
        <taxon>Actinomycetes</taxon>
        <taxon>Pseudonocardiales</taxon>
        <taxon>Pseudonocardiaceae</taxon>
        <taxon>Actinokineospora</taxon>
    </lineage>
</organism>
<feature type="domain" description="Acyl-CoA dehydrogenase/oxidase C-terminal" evidence="6">
    <location>
        <begin position="236"/>
        <end position="384"/>
    </location>
</feature>
<comment type="caution">
    <text evidence="9">The sequence shown here is derived from an EMBL/GenBank/DDBJ whole genome shotgun (WGS) entry which is preliminary data.</text>
</comment>
<evidence type="ECO:0000259" key="6">
    <source>
        <dbReference type="Pfam" id="PF00441"/>
    </source>
</evidence>
<dbReference type="Proteomes" id="UP000734823">
    <property type="component" value="Unassembled WGS sequence"/>
</dbReference>
<evidence type="ECO:0000259" key="7">
    <source>
        <dbReference type="Pfam" id="PF02770"/>
    </source>
</evidence>
<dbReference type="SUPFAM" id="SSF47203">
    <property type="entry name" value="Acyl-CoA dehydrogenase C-terminal domain-like"/>
    <property type="match status" value="1"/>
</dbReference>
<evidence type="ECO:0000256" key="3">
    <source>
        <dbReference type="ARBA" id="ARBA00022630"/>
    </source>
</evidence>
<dbReference type="PANTHER" id="PTHR43884">
    <property type="entry name" value="ACYL-COA DEHYDROGENASE"/>
    <property type="match status" value="1"/>
</dbReference>
<dbReference type="InterPro" id="IPR006089">
    <property type="entry name" value="Acyl-CoA_DH_CS"/>
</dbReference>
<dbReference type="SUPFAM" id="SSF56645">
    <property type="entry name" value="Acyl-CoA dehydrogenase NM domain-like"/>
    <property type="match status" value="1"/>
</dbReference>
<evidence type="ECO:0000256" key="2">
    <source>
        <dbReference type="ARBA" id="ARBA00009347"/>
    </source>
</evidence>
<comment type="cofactor">
    <cofactor evidence="1 5">
        <name>FAD</name>
        <dbReference type="ChEBI" id="CHEBI:57692"/>
    </cofactor>
</comment>
<comment type="similarity">
    <text evidence="2 5">Belongs to the acyl-CoA dehydrogenase family.</text>
</comment>
<dbReference type="InterPro" id="IPR013786">
    <property type="entry name" value="AcylCoA_DH/ox_N"/>
</dbReference>
<keyword evidence="4 5" id="KW-0274">FAD</keyword>
<dbReference type="PROSITE" id="PS00072">
    <property type="entry name" value="ACYL_COA_DH_1"/>
    <property type="match status" value="1"/>
</dbReference>
<evidence type="ECO:0000256" key="1">
    <source>
        <dbReference type="ARBA" id="ARBA00001974"/>
    </source>
</evidence>
<gene>
    <name evidence="9" type="ORF">GPZ80_08710</name>
</gene>
<evidence type="ECO:0000256" key="5">
    <source>
        <dbReference type="RuleBase" id="RU362125"/>
    </source>
</evidence>
<dbReference type="EMBL" id="JABVED010000003">
    <property type="protein sequence ID" value="MBC6447252.1"/>
    <property type="molecule type" value="Genomic_DNA"/>
</dbReference>
<dbReference type="InterPro" id="IPR037069">
    <property type="entry name" value="AcylCoA_DH/ox_N_sf"/>
</dbReference>
<dbReference type="Gene3D" id="2.40.110.10">
    <property type="entry name" value="Butyryl-CoA Dehydrogenase, subunit A, domain 2"/>
    <property type="match status" value="1"/>
</dbReference>
<dbReference type="Gene3D" id="1.10.540.10">
    <property type="entry name" value="Acyl-CoA dehydrogenase/oxidase, N-terminal domain"/>
    <property type="match status" value="1"/>
</dbReference>
<dbReference type="InterPro" id="IPR036250">
    <property type="entry name" value="AcylCo_DH-like_C"/>
</dbReference>
<dbReference type="InterPro" id="IPR006091">
    <property type="entry name" value="Acyl-CoA_Oxase/DH_mid-dom"/>
</dbReference>
<evidence type="ECO:0000313" key="9">
    <source>
        <dbReference type="EMBL" id="MBC6447252.1"/>
    </source>
</evidence>
<dbReference type="Pfam" id="PF02770">
    <property type="entry name" value="Acyl-CoA_dh_M"/>
    <property type="match status" value="1"/>
</dbReference>
<dbReference type="Pfam" id="PF00441">
    <property type="entry name" value="Acyl-CoA_dh_1"/>
    <property type="match status" value="1"/>
</dbReference>
<keyword evidence="3 5" id="KW-0285">Flavoprotein</keyword>
<dbReference type="RefSeq" id="WP_187219718.1">
    <property type="nucleotide sequence ID" value="NZ_JABVED010000003.1"/>
</dbReference>
<dbReference type="PIRSF" id="PIRSF016578">
    <property type="entry name" value="HsaA"/>
    <property type="match status" value="1"/>
</dbReference>
<dbReference type="InterPro" id="IPR046373">
    <property type="entry name" value="Acyl-CoA_Oxase/DH_mid-dom_sf"/>
</dbReference>
<proteinExistence type="inferred from homology"/>
<dbReference type="Gene3D" id="1.20.140.10">
    <property type="entry name" value="Butyryl-CoA Dehydrogenase, subunit A, domain 3"/>
    <property type="match status" value="1"/>
</dbReference>
<accession>A0ABR7L3U6</accession>
<feature type="domain" description="Acyl-CoA dehydrogenase/oxidase N-terminal" evidence="8">
    <location>
        <begin position="10"/>
        <end position="119"/>
    </location>
</feature>
<keyword evidence="5" id="KW-0560">Oxidoreductase</keyword>
<evidence type="ECO:0000313" key="10">
    <source>
        <dbReference type="Proteomes" id="UP000734823"/>
    </source>
</evidence>
<feature type="domain" description="Acyl-CoA oxidase/dehydrogenase middle" evidence="7">
    <location>
        <begin position="124"/>
        <end position="222"/>
    </location>
</feature>
<dbReference type="Pfam" id="PF02771">
    <property type="entry name" value="Acyl-CoA_dh_N"/>
    <property type="match status" value="1"/>
</dbReference>
<sequence>MPAERLLPNTEAEDLLKLTREIARDELAPLASQYEEEERFPREQFKLLGRSGLLGLPYAEKWGGAALSYEVYLQVLEEIAAAWMSVGVGLSVHTMSCFALAEYGSDEQRERFLPDMLGGDLLGAYALSETHAGSDAAALSTRAVRDGDQYVVNGTKAWITHAGHADFYTTMVRTSFFDTDDGSKGKGISCLLVDADTPGLSAAAPERKMGLTGSTTAQMIFDGARVDADRLLGAEGQGLKIALVALNSGRLGIAACAVGLAQAALDEAVAYAKQRVQFGKSIIDFQGVEFLLADMAAAVESARATYLEAARRRDRGLPFLRQASIAKLVATDAAMKVTTDAVQVLGGAGYTRDFPVERYMREAKVPQIFEGTNQIQRMVIARQLRVS</sequence>
<evidence type="ECO:0000256" key="4">
    <source>
        <dbReference type="ARBA" id="ARBA00022827"/>
    </source>
</evidence>
<keyword evidence="10" id="KW-1185">Reference proteome</keyword>
<dbReference type="InterPro" id="IPR009100">
    <property type="entry name" value="AcylCoA_DH/oxidase_NM_dom_sf"/>
</dbReference>
<dbReference type="PROSITE" id="PS00073">
    <property type="entry name" value="ACYL_COA_DH_2"/>
    <property type="match status" value="1"/>
</dbReference>
<dbReference type="PANTHER" id="PTHR43884:SF12">
    <property type="entry name" value="ISOVALERYL-COA DEHYDROGENASE, MITOCHONDRIAL-RELATED"/>
    <property type="match status" value="1"/>
</dbReference>
<reference evidence="9 10" key="1">
    <citation type="submission" date="2020-06" db="EMBL/GenBank/DDBJ databases">
        <title>Actinokineospora xiongansis sp. nov., isolated from soil of Baiyangdian.</title>
        <authorList>
            <person name="Zhang X."/>
        </authorList>
    </citation>
    <scope>NUCLEOTIDE SEQUENCE [LARGE SCALE GENOMIC DNA]</scope>
    <source>
        <strain evidence="9 10">HBU206404</strain>
    </source>
</reference>
<name>A0ABR7L3U6_9PSEU</name>
<evidence type="ECO:0000259" key="8">
    <source>
        <dbReference type="Pfam" id="PF02771"/>
    </source>
</evidence>